<dbReference type="InterPro" id="IPR006976">
    <property type="entry name" value="VanZ-like"/>
</dbReference>
<evidence type="ECO:0000313" key="3">
    <source>
        <dbReference type="EMBL" id="AQS54752.1"/>
    </source>
</evidence>
<dbReference type="EMBL" id="CP019699">
    <property type="protein sequence ID" value="AQS54752.1"/>
    <property type="molecule type" value="Genomic_DNA"/>
</dbReference>
<name>A0A1U9K3Y7_9BACL</name>
<dbReference type="Proteomes" id="UP000188603">
    <property type="component" value="Chromosome"/>
</dbReference>
<dbReference type="KEGG" id="ntr:B0W44_02160"/>
<evidence type="ECO:0000259" key="2">
    <source>
        <dbReference type="Pfam" id="PF04892"/>
    </source>
</evidence>
<feature type="domain" description="VanZ-like" evidence="2">
    <location>
        <begin position="3"/>
        <end position="68"/>
    </location>
</feature>
<dbReference type="AlphaFoldDB" id="A0A1U9K3Y7"/>
<keyword evidence="1" id="KW-0812">Transmembrane</keyword>
<keyword evidence="4" id="KW-1185">Reference proteome</keyword>
<proteinExistence type="predicted"/>
<feature type="transmembrane region" description="Helical" evidence="1">
    <location>
        <begin position="52"/>
        <end position="73"/>
    </location>
</feature>
<dbReference type="InterPro" id="IPR053150">
    <property type="entry name" value="Teicoplanin_resist-assoc"/>
</dbReference>
<dbReference type="PANTHER" id="PTHR36834:SF1">
    <property type="entry name" value="INTEGRAL MEMBRANE PROTEIN"/>
    <property type="match status" value="1"/>
</dbReference>
<dbReference type="RefSeq" id="WP_228441396.1">
    <property type="nucleotide sequence ID" value="NZ_CP019699.1"/>
</dbReference>
<evidence type="ECO:0000256" key="1">
    <source>
        <dbReference type="SAM" id="Phobius"/>
    </source>
</evidence>
<evidence type="ECO:0000313" key="4">
    <source>
        <dbReference type="Proteomes" id="UP000188603"/>
    </source>
</evidence>
<dbReference type="PANTHER" id="PTHR36834">
    <property type="entry name" value="MEMBRANE PROTEIN-RELATED"/>
    <property type="match status" value="1"/>
</dbReference>
<sequence length="85" mass="9683">MIGFVPFGFILPLLSSKFHSFKEVTIATFCLSMTFELLQLIFRFGSFDVDDLILNTIGGMIGYIPIKLASMYIKHRRGKQKSVMD</sequence>
<keyword evidence="1" id="KW-1133">Transmembrane helix</keyword>
<gene>
    <name evidence="3" type="ORF">B0W44_02160</name>
</gene>
<protein>
    <recommendedName>
        <fullName evidence="2">VanZ-like domain-containing protein</fullName>
    </recommendedName>
</protein>
<reference evidence="3 4" key="1">
    <citation type="journal article" date="2015" name="Int. J. Syst. Evol. Microbiol.">
        <title>Novibacillus thermophilus gen. nov., sp. nov., a Gram-staining-negative and moderately thermophilic member of the family Thermoactinomycetaceae.</title>
        <authorList>
            <person name="Yang G."/>
            <person name="Chen J."/>
            <person name="Zhou S."/>
        </authorList>
    </citation>
    <scope>NUCLEOTIDE SEQUENCE [LARGE SCALE GENOMIC DNA]</scope>
    <source>
        <strain evidence="3 4">SG-1</strain>
    </source>
</reference>
<dbReference type="Pfam" id="PF04892">
    <property type="entry name" value="VanZ"/>
    <property type="match status" value="1"/>
</dbReference>
<organism evidence="3 4">
    <name type="scientific">Novibacillus thermophilus</name>
    <dbReference type="NCBI Taxonomy" id="1471761"/>
    <lineage>
        <taxon>Bacteria</taxon>
        <taxon>Bacillati</taxon>
        <taxon>Bacillota</taxon>
        <taxon>Bacilli</taxon>
        <taxon>Bacillales</taxon>
        <taxon>Thermoactinomycetaceae</taxon>
        <taxon>Novibacillus</taxon>
    </lineage>
</organism>
<keyword evidence="1" id="KW-0472">Membrane</keyword>
<accession>A0A1U9K3Y7</accession>